<evidence type="ECO:0000256" key="5">
    <source>
        <dbReference type="ARBA" id="ARBA00022989"/>
    </source>
</evidence>
<evidence type="ECO:0000313" key="9">
    <source>
        <dbReference type="EMBL" id="MER6983071.1"/>
    </source>
</evidence>
<keyword evidence="5 7" id="KW-1133">Transmembrane helix</keyword>
<accession>A0ABV1WH01</accession>
<evidence type="ECO:0000256" key="1">
    <source>
        <dbReference type="ARBA" id="ARBA00004651"/>
    </source>
</evidence>
<dbReference type="Pfam" id="PF00005">
    <property type="entry name" value="ABC_tran"/>
    <property type="match status" value="1"/>
</dbReference>
<evidence type="ECO:0000256" key="3">
    <source>
        <dbReference type="ARBA" id="ARBA00022741"/>
    </source>
</evidence>
<dbReference type="InterPro" id="IPR003439">
    <property type="entry name" value="ABC_transporter-like_ATP-bd"/>
</dbReference>
<name>A0ABV1WH01_9ACTN</name>
<dbReference type="InterPro" id="IPR036640">
    <property type="entry name" value="ABC1_TM_sf"/>
</dbReference>
<evidence type="ECO:0000256" key="4">
    <source>
        <dbReference type="ARBA" id="ARBA00022840"/>
    </source>
</evidence>
<dbReference type="SMART" id="SM00382">
    <property type="entry name" value="AAA"/>
    <property type="match status" value="1"/>
</dbReference>
<dbReference type="NCBIfam" id="TIGR02868">
    <property type="entry name" value="CydC"/>
    <property type="match status" value="1"/>
</dbReference>
<feature type="domain" description="ABC transporter" evidence="8">
    <location>
        <begin position="112"/>
        <end position="347"/>
    </location>
</feature>
<dbReference type="SUPFAM" id="SSF52540">
    <property type="entry name" value="P-loop containing nucleoside triphosphate hydrolases"/>
    <property type="match status" value="1"/>
</dbReference>
<reference evidence="9 10" key="1">
    <citation type="submission" date="2024-06" db="EMBL/GenBank/DDBJ databases">
        <title>The Natural Products Discovery Center: Release of the First 8490 Sequenced Strains for Exploring Actinobacteria Biosynthetic Diversity.</title>
        <authorList>
            <person name="Kalkreuter E."/>
            <person name="Kautsar S.A."/>
            <person name="Yang D."/>
            <person name="Bader C.D."/>
            <person name="Teijaro C.N."/>
            <person name="Fluegel L."/>
            <person name="Davis C.M."/>
            <person name="Simpson J.R."/>
            <person name="Lauterbach L."/>
            <person name="Steele A.D."/>
            <person name="Gui C."/>
            <person name="Meng S."/>
            <person name="Li G."/>
            <person name="Viehrig K."/>
            <person name="Ye F."/>
            <person name="Su P."/>
            <person name="Kiefer A.F."/>
            <person name="Nichols A."/>
            <person name="Cepeda A.J."/>
            <person name="Yan W."/>
            <person name="Fan B."/>
            <person name="Jiang Y."/>
            <person name="Adhikari A."/>
            <person name="Zheng C.-J."/>
            <person name="Schuster L."/>
            <person name="Cowan T.M."/>
            <person name="Smanski M.J."/>
            <person name="Chevrette M.G."/>
            <person name="De Carvalho L.P.S."/>
            <person name="Shen B."/>
        </authorList>
    </citation>
    <scope>NUCLEOTIDE SEQUENCE [LARGE SCALE GENOMIC DNA]</scope>
    <source>
        <strain evidence="9 10">NPDC000634</strain>
    </source>
</reference>
<keyword evidence="3" id="KW-0547">Nucleotide-binding</keyword>
<keyword evidence="2 7" id="KW-0812">Transmembrane</keyword>
<dbReference type="Gene3D" id="1.20.1560.10">
    <property type="entry name" value="ABC transporter type 1, transmembrane domain"/>
    <property type="match status" value="1"/>
</dbReference>
<proteinExistence type="predicted"/>
<dbReference type="EMBL" id="JBEPCU010001237">
    <property type="protein sequence ID" value="MER6983071.1"/>
    <property type="molecule type" value="Genomic_DNA"/>
</dbReference>
<dbReference type="Proteomes" id="UP001458415">
    <property type="component" value="Unassembled WGS sequence"/>
</dbReference>
<comment type="subcellular location">
    <subcellularLocation>
        <location evidence="1">Cell membrane</location>
        <topology evidence="1">Multi-pass membrane protein</topology>
    </subcellularLocation>
</comment>
<feature type="transmembrane region" description="Helical" evidence="7">
    <location>
        <begin position="49"/>
        <end position="73"/>
    </location>
</feature>
<keyword evidence="10" id="KW-1185">Reference proteome</keyword>
<dbReference type="InterPro" id="IPR003593">
    <property type="entry name" value="AAA+_ATPase"/>
</dbReference>
<dbReference type="PANTHER" id="PTHR24221:SF590">
    <property type="entry name" value="COMPONENT LINKED WITH THE ASSEMBLY OF CYTOCHROME' TRANSPORT TRANSMEMBRANE ATP-BINDING PROTEIN ABC TRANSPORTER CYDD-RELATED"/>
    <property type="match status" value="1"/>
</dbReference>
<dbReference type="PROSITE" id="PS00211">
    <property type="entry name" value="ABC_TRANSPORTER_1"/>
    <property type="match status" value="1"/>
</dbReference>
<dbReference type="PROSITE" id="PS50893">
    <property type="entry name" value="ABC_TRANSPORTER_2"/>
    <property type="match status" value="1"/>
</dbReference>
<dbReference type="InterPro" id="IPR027417">
    <property type="entry name" value="P-loop_NTPase"/>
</dbReference>
<dbReference type="PANTHER" id="PTHR24221">
    <property type="entry name" value="ATP-BINDING CASSETTE SUB-FAMILY B"/>
    <property type="match status" value="1"/>
</dbReference>
<dbReference type="InterPro" id="IPR017871">
    <property type="entry name" value="ABC_transporter-like_CS"/>
</dbReference>
<dbReference type="Gene3D" id="3.40.50.300">
    <property type="entry name" value="P-loop containing nucleotide triphosphate hydrolases"/>
    <property type="match status" value="1"/>
</dbReference>
<organism evidence="9 10">
    <name type="scientific">Streptomyces carpinensis</name>
    <dbReference type="NCBI Taxonomy" id="66369"/>
    <lineage>
        <taxon>Bacteria</taxon>
        <taxon>Bacillati</taxon>
        <taxon>Actinomycetota</taxon>
        <taxon>Actinomycetes</taxon>
        <taxon>Kitasatosporales</taxon>
        <taxon>Streptomycetaceae</taxon>
        <taxon>Streptomyces</taxon>
    </lineage>
</organism>
<feature type="non-terminal residue" evidence="9">
    <location>
        <position position="1"/>
    </location>
</feature>
<protein>
    <submittedName>
        <fullName evidence="9">Thiol reductant ABC exporter subunit CydC</fullName>
    </submittedName>
</protein>
<feature type="transmembrane region" description="Helical" evidence="7">
    <location>
        <begin position="21"/>
        <end position="43"/>
    </location>
</feature>
<sequence>ADSALTRIASRAATATALGDGLTALVSGLTVAAAALVGAQAVVDGRLGGVAMAVVVLTPLAAFEAVLGLPLAVQYRQRVRRSAERVQEVLDAPEPVREPERPRQAPISPFPLTVRDLTARHAAQERDALAGLELTLEMGRRVAVVGPSGSGKTTLAQVLLRFLDPRAGTYTLGGVDACALDGDDVRRLVGLCAQDAHLFDSSVRENLLLAKKDATESELRDALARARLLDWAETLPDGLDTLVGEHGTRLSGGQRQRLALARALLADFPVLVLDEPAEHLDLPTADALTADLLAATEGRTTLLITHRLAGLEAVDEVIVLDEGRVVQRGPYAELAALPGPLRRMVEREAATELLVGAW</sequence>
<dbReference type="InterPro" id="IPR014223">
    <property type="entry name" value="ABC_CydC/D"/>
</dbReference>
<gene>
    <name evidence="9" type="primary">cydC</name>
    <name evidence="9" type="ORF">ABT317_40475</name>
</gene>
<evidence type="ECO:0000259" key="8">
    <source>
        <dbReference type="PROSITE" id="PS50893"/>
    </source>
</evidence>
<dbReference type="SUPFAM" id="SSF90123">
    <property type="entry name" value="ABC transporter transmembrane region"/>
    <property type="match status" value="1"/>
</dbReference>
<evidence type="ECO:0000256" key="7">
    <source>
        <dbReference type="SAM" id="Phobius"/>
    </source>
</evidence>
<dbReference type="InterPro" id="IPR039421">
    <property type="entry name" value="Type_1_exporter"/>
</dbReference>
<evidence type="ECO:0000313" key="10">
    <source>
        <dbReference type="Proteomes" id="UP001458415"/>
    </source>
</evidence>
<evidence type="ECO:0000256" key="2">
    <source>
        <dbReference type="ARBA" id="ARBA00022692"/>
    </source>
</evidence>
<evidence type="ECO:0000256" key="6">
    <source>
        <dbReference type="ARBA" id="ARBA00023136"/>
    </source>
</evidence>
<keyword evidence="4" id="KW-0067">ATP-binding</keyword>
<keyword evidence="6 7" id="KW-0472">Membrane</keyword>
<comment type="caution">
    <text evidence="9">The sequence shown here is derived from an EMBL/GenBank/DDBJ whole genome shotgun (WGS) entry which is preliminary data.</text>
</comment>